<feature type="region of interest" description="Disordered" evidence="10">
    <location>
        <begin position="58"/>
        <end position="190"/>
    </location>
</feature>
<name>A0A671XD33_SPAAU</name>
<dbReference type="FunFam" id="3.90.70.200:FF:000001">
    <property type="entry name" value="RNA polymerase-associated protein RTF1 homolog"/>
    <property type="match status" value="1"/>
</dbReference>
<dbReference type="Gene3D" id="3.90.70.200">
    <property type="entry name" value="Plus-3 domain"/>
    <property type="match status" value="1"/>
</dbReference>
<keyword evidence="2" id="KW-0597">Phosphoprotein</keyword>
<dbReference type="InterPro" id="IPR036128">
    <property type="entry name" value="Plus3-like_sf"/>
</dbReference>
<evidence type="ECO:0000313" key="13">
    <source>
        <dbReference type="Proteomes" id="UP000472265"/>
    </source>
</evidence>
<evidence type="ECO:0000256" key="6">
    <source>
        <dbReference type="ARBA" id="ARBA00023163"/>
    </source>
</evidence>
<feature type="compositionally biased region" description="Basic and acidic residues" evidence="10">
    <location>
        <begin position="252"/>
        <end position="274"/>
    </location>
</feature>
<dbReference type="PANTHER" id="PTHR13115">
    <property type="entry name" value="RNA POLYMERASE-ASSOCIATED PROTEIN RTF1 HOMOLOG"/>
    <property type="match status" value="1"/>
</dbReference>
<accession>A0A671XD33</accession>
<evidence type="ECO:0000256" key="4">
    <source>
        <dbReference type="ARBA" id="ARBA00023054"/>
    </source>
</evidence>
<evidence type="ECO:0000259" key="11">
    <source>
        <dbReference type="PROSITE" id="PS51360"/>
    </source>
</evidence>
<gene>
    <name evidence="12" type="primary">RTF1</name>
    <name evidence="12" type="synonym">rtf1</name>
</gene>
<keyword evidence="7" id="KW-0539">Nucleus</keyword>
<evidence type="ECO:0000256" key="7">
    <source>
        <dbReference type="ARBA" id="ARBA00023242"/>
    </source>
</evidence>
<keyword evidence="3" id="KW-0805">Transcription regulation</keyword>
<dbReference type="GeneTree" id="ENSGT00390000012493"/>
<feature type="compositionally biased region" description="Basic and acidic residues" evidence="10">
    <location>
        <begin position="308"/>
        <end position="317"/>
    </location>
</feature>
<keyword evidence="13" id="KW-1185">Reference proteome</keyword>
<evidence type="ECO:0000256" key="2">
    <source>
        <dbReference type="ARBA" id="ARBA00022553"/>
    </source>
</evidence>
<organism evidence="12 13">
    <name type="scientific">Sparus aurata</name>
    <name type="common">Gilthead sea bream</name>
    <dbReference type="NCBI Taxonomy" id="8175"/>
    <lineage>
        <taxon>Eukaryota</taxon>
        <taxon>Metazoa</taxon>
        <taxon>Chordata</taxon>
        <taxon>Craniata</taxon>
        <taxon>Vertebrata</taxon>
        <taxon>Euteleostomi</taxon>
        <taxon>Actinopterygii</taxon>
        <taxon>Neopterygii</taxon>
        <taxon>Teleostei</taxon>
        <taxon>Neoteleostei</taxon>
        <taxon>Acanthomorphata</taxon>
        <taxon>Eupercaria</taxon>
        <taxon>Spariformes</taxon>
        <taxon>Sparidae</taxon>
        <taxon>Sparus</taxon>
    </lineage>
</organism>
<dbReference type="InterPro" id="IPR004343">
    <property type="entry name" value="Plus-3_dom"/>
</dbReference>
<evidence type="ECO:0000313" key="12">
    <source>
        <dbReference type="Ensembl" id="ENSSAUP00010048146.1"/>
    </source>
</evidence>
<protein>
    <recommendedName>
        <fullName evidence="8">RNA polymerase-associated protein RTF1 homolog</fullName>
    </recommendedName>
</protein>
<dbReference type="Pfam" id="PF03126">
    <property type="entry name" value="Plus-3"/>
    <property type="match status" value="1"/>
</dbReference>
<dbReference type="GO" id="GO:0016593">
    <property type="term" value="C:Cdc73/Paf1 complex"/>
    <property type="evidence" value="ECO:0007669"/>
    <property type="project" value="TreeGrafter"/>
</dbReference>
<dbReference type="Ensembl" id="ENSSAUT00010050636.1">
    <property type="protein sequence ID" value="ENSSAUP00010048146.1"/>
    <property type="gene ID" value="ENSSAUG00010019963.1"/>
</dbReference>
<sequence length="683" mass="77324">KLSNPCLGKTAVSPKSHTLAEGIFPLLTLCKIMNLLAALSESHHDVLFQELLSLAKRKRVDSGEQEEPVSKPAASTDSETSDSDDEWTVGGTKGKKKVKQGKGSEKKNATKKKVNKATASGSSDGDSSAESSAPEEGEVSDSESNSSSSSSDSDSSEDEVFRDGYDDDLMGDAEDRARLEQMTEKEREQELFNRIEKREVLKRRFEIKKKLKTAKKKEKEEKKKKQEEEQEKRKLSQVQDTQVMSHNKERRSKRDEKLDKKSQAMEELKAEREKKKNKTAELLAKRQPLKTSEVYSDDEEEEEEDDDKSSVKSDRSSRSSSYDDDEKEETPPKSQPVSLPDELNRVRLSRHKLERWCHMPFFAKTVTGCFVRIGIGNNSKLRLFRNGLETAKVYQLGSTRTNKGLQLRHGGDTRVFRLEFVSNQEFTESEFMKWKEAMIVAGMQVPTLDEITKKEQSIKEALNYKFNDKDIEDIVKEKDRFRKAPPNYAMKKTQLLKDKAMAEESGDGDKAKVIQDELNELEERAEALDRQRTKNISAISYINQRNRSWNIVESEKALVAEGQNAKNQQMDPFTRRQCKPTMVSNARDPSVHAAILAHLNQKYGSGSQGDPSGGDKNKLVSKPTTDLSEDLFKVHDFDVKIDLQVPNAEAKSLSVSSNALPVKDGAPRRSLNLEDYKKRRGLI</sequence>
<dbReference type="SUPFAM" id="SSF159042">
    <property type="entry name" value="Plus3-like"/>
    <property type="match status" value="1"/>
</dbReference>
<feature type="compositionally biased region" description="Low complexity" evidence="10">
    <location>
        <begin position="116"/>
        <end position="132"/>
    </location>
</feature>
<evidence type="ECO:0000256" key="8">
    <source>
        <dbReference type="ARBA" id="ARBA00068204"/>
    </source>
</evidence>
<feature type="region of interest" description="Disordered" evidence="10">
    <location>
        <begin position="211"/>
        <end position="342"/>
    </location>
</feature>
<comment type="subcellular location">
    <subcellularLocation>
        <location evidence="1">Nucleus</location>
        <location evidence="1">Nucleoplasm</location>
    </subcellularLocation>
</comment>
<dbReference type="SMART" id="SM00719">
    <property type="entry name" value="Plus3"/>
    <property type="match status" value="1"/>
</dbReference>
<evidence type="ECO:0000256" key="3">
    <source>
        <dbReference type="ARBA" id="ARBA00023015"/>
    </source>
</evidence>
<dbReference type="PROSITE" id="PS51360">
    <property type="entry name" value="PLUS3"/>
    <property type="match status" value="1"/>
</dbReference>
<evidence type="ECO:0000256" key="9">
    <source>
        <dbReference type="SAM" id="Coils"/>
    </source>
</evidence>
<dbReference type="Proteomes" id="UP000472265">
    <property type="component" value="Chromosome 16"/>
</dbReference>
<keyword evidence="5" id="KW-0010">Activator</keyword>
<feature type="compositionally biased region" description="Polar residues" evidence="10">
    <location>
        <begin position="236"/>
        <end position="245"/>
    </location>
</feature>
<proteinExistence type="predicted"/>
<feature type="compositionally biased region" description="Acidic residues" evidence="10">
    <location>
        <begin position="295"/>
        <end position="307"/>
    </location>
</feature>
<evidence type="ECO:0000256" key="5">
    <source>
        <dbReference type="ARBA" id="ARBA00023159"/>
    </source>
</evidence>
<feature type="compositionally biased region" description="Basic and acidic residues" evidence="10">
    <location>
        <begin position="217"/>
        <end position="234"/>
    </location>
</feature>
<feature type="compositionally biased region" description="Basic and acidic residues" evidence="10">
    <location>
        <begin position="173"/>
        <end position="190"/>
    </location>
</feature>
<feature type="region of interest" description="Disordered" evidence="10">
    <location>
        <begin position="602"/>
        <end position="622"/>
    </location>
</feature>
<reference evidence="12" key="1">
    <citation type="submission" date="2021-04" db="EMBL/GenBank/DDBJ databases">
        <authorList>
            <consortium name="Wellcome Sanger Institute Data Sharing"/>
        </authorList>
    </citation>
    <scope>NUCLEOTIDE SEQUENCE [LARGE SCALE GENOMIC DNA]</scope>
</reference>
<dbReference type="GO" id="GO:1990269">
    <property type="term" value="F:RNA polymerase II C-terminal domain phosphoserine binding"/>
    <property type="evidence" value="ECO:0007669"/>
    <property type="project" value="TreeGrafter"/>
</dbReference>
<reference evidence="12" key="2">
    <citation type="submission" date="2025-08" db="UniProtKB">
        <authorList>
            <consortium name="Ensembl"/>
        </authorList>
    </citation>
    <scope>IDENTIFICATION</scope>
</reference>
<reference evidence="12" key="3">
    <citation type="submission" date="2025-09" db="UniProtKB">
        <authorList>
            <consortium name="Ensembl"/>
        </authorList>
    </citation>
    <scope>IDENTIFICATION</scope>
</reference>
<dbReference type="AlphaFoldDB" id="A0A671XD33"/>
<feature type="coiled-coil region" evidence="9">
    <location>
        <begin position="511"/>
        <end position="538"/>
    </location>
</feature>
<feature type="domain" description="Plus3" evidence="11">
    <location>
        <begin position="337"/>
        <end position="463"/>
    </location>
</feature>
<dbReference type="PANTHER" id="PTHR13115:SF8">
    <property type="entry name" value="RNA POLYMERASE-ASSOCIATED PROTEIN RTF1 HOMOLOG"/>
    <property type="match status" value="1"/>
</dbReference>
<evidence type="ECO:0000256" key="10">
    <source>
        <dbReference type="SAM" id="MobiDB-lite"/>
    </source>
</evidence>
<keyword evidence="6" id="KW-0804">Transcription</keyword>
<feature type="compositionally biased region" description="Low complexity" evidence="10">
    <location>
        <begin position="142"/>
        <end position="153"/>
    </location>
</feature>
<evidence type="ECO:0000256" key="1">
    <source>
        <dbReference type="ARBA" id="ARBA00004642"/>
    </source>
</evidence>
<keyword evidence="4 9" id="KW-0175">Coiled coil</keyword>
<dbReference type="GO" id="GO:0019827">
    <property type="term" value="P:stem cell population maintenance"/>
    <property type="evidence" value="ECO:0007669"/>
    <property type="project" value="UniProtKB-ARBA"/>
</dbReference>
<dbReference type="GO" id="GO:0003677">
    <property type="term" value="F:DNA binding"/>
    <property type="evidence" value="ECO:0007669"/>
    <property type="project" value="InterPro"/>
</dbReference>